<keyword evidence="8" id="KW-1185">Reference proteome</keyword>
<evidence type="ECO:0000256" key="2">
    <source>
        <dbReference type="ARBA" id="ARBA00022448"/>
    </source>
</evidence>
<evidence type="ECO:0000313" key="8">
    <source>
        <dbReference type="Proteomes" id="UP001354931"/>
    </source>
</evidence>
<accession>A0ABU6FDR9</accession>
<dbReference type="Gene3D" id="1.10.490.10">
    <property type="entry name" value="Globins"/>
    <property type="match status" value="1"/>
</dbReference>
<protein>
    <recommendedName>
        <fullName evidence="6">Group 1 truncated hemoglobin</fullName>
    </recommendedName>
</protein>
<dbReference type="InterPro" id="IPR012292">
    <property type="entry name" value="Globin/Proto"/>
</dbReference>
<sequence length="131" mass="13853">MTQLSPNSPMGKGSSNIFEQIGGDEAVSAVVDLFYDKVLADPELAHYFTDIGLEGLKDHQRLFIGQALGSTEPYSGRTLADAHAYVSVTDTAFDLVIEHLGAALAEAGVDEDTIGTIATSLSPLRKDIVTA</sequence>
<evidence type="ECO:0000256" key="6">
    <source>
        <dbReference type="PIRNR" id="PIRNR002030"/>
    </source>
</evidence>
<dbReference type="Pfam" id="PF01152">
    <property type="entry name" value="Bac_globin"/>
    <property type="match status" value="1"/>
</dbReference>
<evidence type="ECO:0000256" key="1">
    <source>
        <dbReference type="ARBA" id="ARBA00009660"/>
    </source>
</evidence>
<dbReference type="PIRSF" id="PIRSF002030">
    <property type="entry name" value="Globin_Protozoa/Cyanobacteria"/>
    <property type="match status" value="1"/>
</dbReference>
<evidence type="ECO:0000256" key="4">
    <source>
        <dbReference type="ARBA" id="ARBA00022723"/>
    </source>
</evidence>
<evidence type="ECO:0000256" key="5">
    <source>
        <dbReference type="ARBA" id="ARBA00023004"/>
    </source>
</evidence>
<comment type="cofactor">
    <cofactor evidence="6">
        <name>heme</name>
        <dbReference type="ChEBI" id="CHEBI:30413"/>
    </cofactor>
</comment>
<dbReference type="CDD" id="cd00454">
    <property type="entry name" value="TrHb1_N"/>
    <property type="match status" value="1"/>
</dbReference>
<evidence type="ECO:0000256" key="3">
    <source>
        <dbReference type="ARBA" id="ARBA00022617"/>
    </source>
</evidence>
<dbReference type="SUPFAM" id="SSF46458">
    <property type="entry name" value="Globin-like"/>
    <property type="match status" value="1"/>
</dbReference>
<dbReference type="Proteomes" id="UP001354931">
    <property type="component" value="Unassembled WGS sequence"/>
</dbReference>
<gene>
    <name evidence="7" type="ORF">OKJ99_32320</name>
</gene>
<keyword evidence="4 6" id="KW-0479">Metal-binding</keyword>
<dbReference type="InterPro" id="IPR001486">
    <property type="entry name" value="Hemoglobin_trunc"/>
</dbReference>
<dbReference type="InterPro" id="IPR016339">
    <property type="entry name" value="Hemoglobin_trunc_I"/>
</dbReference>
<comment type="similarity">
    <text evidence="1 6">Belongs to the truncated hemoglobin family. Group I subfamily.</text>
</comment>
<keyword evidence="6" id="KW-0561">Oxygen transport</keyword>
<keyword evidence="2 6" id="KW-0813">Transport</keyword>
<reference evidence="7 8" key="1">
    <citation type="submission" date="2022-10" db="EMBL/GenBank/DDBJ databases">
        <authorList>
            <person name="Xie J."/>
            <person name="Shen N."/>
        </authorList>
    </citation>
    <scope>NUCLEOTIDE SEQUENCE [LARGE SCALE GENOMIC DNA]</scope>
    <source>
        <strain evidence="7 8">YIM65594</strain>
    </source>
</reference>
<proteinExistence type="inferred from homology"/>
<dbReference type="RefSeq" id="WP_326021550.1">
    <property type="nucleotide sequence ID" value="NZ_JAOZYC010000160.1"/>
</dbReference>
<keyword evidence="3 6" id="KW-0349">Heme</keyword>
<name>A0ABU6FDR9_9ACTN</name>
<evidence type="ECO:0000313" key="7">
    <source>
        <dbReference type="EMBL" id="MEB8342189.1"/>
    </source>
</evidence>
<dbReference type="InterPro" id="IPR009050">
    <property type="entry name" value="Globin-like_sf"/>
</dbReference>
<keyword evidence="5 6" id="KW-0408">Iron</keyword>
<dbReference type="EMBL" id="JAOZYC010000160">
    <property type="protein sequence ID" value="MEB8342189.1"/>
    <property type="molecule type" value="Genomic_DNA"/>
</dbReference>
<comment type="caution">
    <text evidence="7">The sequence shown here is derived from an EMBL/GenBank/DDBJ whole genome shotgun (WGS) entry which is preliminary data.</text>
</comment>
<organism evidence="7 8">
    <name type="scientific">Streptomyces endophyticus</name>
    <dbReference type="NCBI Taxonomy" id="714166"/>
    <lineage>
        <taxon>Bacteria</taxon>
        <taxon>Bacillati</taxon>
        <taxon>Actinomycetota</taxon>
        <taxon>Actinomycetes</taxon>
        <taxon>Kitasatosporales</taxon>
        <taxon>Streptomycetaceae</taxon>
        <taxon>Streptomyces</taxon>
    </lineage>
</organism>